<dbReference type="InterPro" id="IPR017938">
    <property type="entry name" value="Riboflavin_synthase-like_b-brl"/>
</dbReference>
<dbReference type="InterPro" id="IPR036010">
    <property type="entry name" value="2Fe-2S_ferredoxin-like_sf"/>
</dbReference>
<dbReference type="GO" id="GO:0016491">
    <property type="term" value="F:oxidoreductase activity"/>
    <property type="evidence" value="ECO:0007669"/>
    <property type="project" value="UniProtKB-KW"/>
</dbReference>
<protein>
    <submittedName>
        <fullName evidence="9">Oxidoreductase</fullName>
    </submittedName>
</protein>
<dbReference type="GO" id="GO:0051537">
    <property type="term" value="F:2 iron, 2 sulfur cluster binding"/>
    <property type="evidence" value="ECO:0007669"/>
    <property type="project" value="UniProtKB-KW"/>
</dbReference>
<keyword evidence="2" id="KW-0001">2Fe-2S</keyword>
<feature type="domain" description="FAD-binding FR-type" evidence="8">
    <location>
        <begin position="3"/>
        <end position="109"/>
    </location>
</feature>
<dbReference type="Pfam" id="PF22290">
    <property type="entry name" value="DmmA-like_N"/>
    <property type="match status" value="1"/>
</dbReference>
<evidence type="ECO:0000313" key="9">
    <source>
        <dbReference type="EMBL" id="MBH0236425.1"/>
    </source>
</evidence>
<dbReference type="InterPro" id="IPR012675">
    <property type="entry name" value="Beta-grasp_dom_sf"/>
</dbReference>
<dbReference type="SUPFAM" id="SSF63380">
    <property type="entry name" value="Riboflavin synthase domain-like"/>
    <property type="match status" value="1"/>
</dbReference>
<keyword evidence="5" id="KW-0408">Iron</keyword>
<proteinExistence type="predicted"/>
<organism evidence="9 10">
    <name type="scientific">Methylobrevis albus</name>
    <dbReference type="NCBI Taxonomy" id="2793297"/>
    <lineage>
        <taxon>Bacteria</taxon>
        <taxon>Pseudomonadati</taxon>
        <taxon>Pseudomonadota</taxon>
        <taxon>Alphaproteobacteria</taxon>
        <taxon>Hyphomicrobiales</taxon>
        <taxon>Pleomorphomonadaceae</taxon>
        <taxon>Methylobrevis</taxon>
    </lineage>
</organism>
<evidence type="ECO:0000256" key="3">
    <source>
        <dbReference type="ARBA" id="ARBA00022723"/>
    </source>
</evidence>
<dbReference type="InterPro" id="IPR054582">
    <property type="entry name" value="DmmA-like_N"/>
</dbReference>
<dbReference type="Proteomes" id="UP000631694">
    <property type="component" value="Unassembled WGS sequence"/>
</dbReference>
<dbReference type="Gene3D" id="3.40.50.80">
    <property type="entry name" value="Nucleotide-binding domain of ferredoxin-NADP reductase (FNR) module"/>
    <property type="match status" value="1"/>
</dbReference>
<evidence type="ECO:0000313" key="10">
    <source>
        <dbReference type="Proteomes" id="UP000631694"/>
    </source>
</evidence>
<keyword evidence="1" id="KW-0285">Flavoprotein</keyword>
<dbReference type="CDD" id="cd00207">
    <property type="entry name" value="fer2"/>
    <property type="match status" value="1"/>
</dbReference>
<dbReference type="CDD" id="cd06185">
    <property type="entry name" value="PDR_like"/>
    <property type="match status" value="1"/>
</dbReference>
<dbReference type="PANTHER" id="PTHR47354">
    <property type="entry name" value="NADH OXIDOREDUCTASE HCR"/>
    <property type="match status" value="1"/>
</dbReference>
<dbReference type="RefSeq" id="WP_197309519.1">
    <property type="nucleotide sequence ID" value="NZ_JADZLT010000036.1"/>
</dbReference>
<evidence type="ECO:0000259" key="7">
    <source>
        <dbReference type="PROSITE" id="PS51085"/>
    </source>
</evidence>
<dbReference type="InterPro" id="IPR001041">
    <property type="entry name" value="2Fe-2S_ferredoxin-type"/>
</dbReference>
<dbReference type="PANTHER" id="PTHR47354:SF1">
    <property type="entry name" value="CARNITINE MONOOXYGENASE REDUCTASE SUBUNIT"/>
    <property type="match status" value="1"/>
</dbReference>
<dbReference type="AlphaFoldDB" id="A0A931MX80"/>
<reference evidence="9" key="1">
    <citation type="submission" date="2020-12" db="EMBL/GenBank/DDBJ databases">
        <title>Methylobrevis albus sp. nov., isolated from fresh water lack sediment.</title>
        <authorList>
            <person name="Zou Q."/>
        </authorList>
    </citation>
    <scope>NUCLEOTIDE SEQUENCE</scope>
    <source>
        <strain evidence="9">L22</strain>
    </source>
</reference>
<evidence type="ECO:0000256" key="2">
    <source>
        <dbReference type="ARBA" id="ARBA00022714"/>
    </source>
</evidence>
<dbReference type="PROSITE" id="PS51384">
    <property type="entry name" value="FAD_FR"/>
    <property type="match status" value="1"/>
</dbReference>
<keyword evidence="10" id="KW-1185">Reference proteome</keyword>
<dbReference type="SUPFAM" id="SSF54292">
    <property type="entry name" value="2Fe-2S ferredoxin-like"/>
    <property type="match status" value="1"/>
</dbReference>
<accession>A0A931MX80</accession>
<dbReference type="InterPro" id="IPR050415">
    <property type="entry name" value="MRET"/>
</dbReference>
<keyword evidence="6" id="KW-0411">Iron-sulfur</keyword>
<dbReference type="InterPro" id="IPR039261">
    <property type="entry name" value="FNR_nucleotide-bd"/>
</dbReference>
<dbReference type="Gene3D" id="2.40.30.10">
    <property type="entry name" value="Translation factors"/>
    <property type="match status" value="1"/>
</dbReference>
<evidence type="ECO:0000256" key="1">
    <source>
        <dbReference type="ARBA" id="ARBA00022630"/>
    </source>
</evidence>
<dbReference type="EMBL" id="JADZLT010000036">
    <property type="protein sequence ID" value="MBH0236425.1"/>
    <property type="molecule type" value="Genomic_DNA"/>
</dbReference>
<dbReference type="SUPFAM" id="SSF52343">
    <property type="entry name" value="Ferredoxin reductase-like, C-terminal NADP-linked domain"/>
    <property type="match status" value="1"/>
</dbReference>
<evidence type="ECO:0000256" key="6">
    <source>
        <dbReference type="ARBA" id="ARBA00023014"/>
    </source>
</evidence>
<dbReference type="Pfam" id="PF00111">
    <property type="entry name" value="Fer2"/>
    <property type="match status" value="1"/>
</dbReference>
<gene>
    <name evidence="9" type="ORF">I5731_01195</name>
</gene>
<dbReference type="PROSITE" id="PS51085">
    <property type="entry name" value="2FE2S_FER_2"/>
    <property type="match status" value="1"/>
</dbReference>
<dbReference type="Gene3D" id="3.10.20.30">
    <property type="match status" value="1"/>
</dbReference>
<name>A0A931MX80_9HYPH</name>
<keyword evidence="4" id="KW-0560">Oxidoreductase</keyword>
<dbReference type="GO" id="GO:0046872">
    <property type="term" value="F:metal ion binding"/>
    <property type="evidence" value="ECO:0007669"/>
    <property type="project" value="UniProtKB-KW"/>
</dbReference>
<evidence type="ECO:0000256" key="4">
    <source>
        <dbReference type="ARBA" id="ARBA00023002"/>
    </source>
</evidence>
<evidence type="ECO:0000256" key="5">
    <source>
        <dbReference type="ARBA" id="ARBA00023004"/>
    </source>
</evidence>
<keyword evidence="3" id="KW-0479">Metal-binding</keyword>
<sequence length="320" mass="34064">MIAPQIRVRVRDVEEVARRVKRFRLEPADGGALPAFSGGAHVTVSMPAGGARPLKNPYSLTGAPGETAFYEIGVEKVEGGRGGSAFMHEAVRPGTELFIAPPANLFPLVARARKHLFVAGGIGITPFLAMAAQAAARGDRFELHYAARTSDDCAFADLLMQRYGGAVHFYHSDRGARLDLAALVAHQPLGTHLYVCGPERLITATLDAGRCAGWPEQHLHAEHFASPPSGDPFDIRIAGSDRIVPVAADQSMLEALEAAGLAPRYLCRGGACGECETAVVACDGTLEHHDHFLSDADKAAGKKVMICISRLKGREVTLVV</sequence>
<dbReference type="PRINTS" id="PR00409">
    <property type="entry name" value="PHDIOXRDTASE"/>
</dbReference>
<feature type="domain" description="2Fe-2S ferredoxin-type" evidence="7">
    <location>
        <begin position="233"/>
        <end position="320"/>
    </location>
</feature>
<comment type="caution">
    <text evidence="9">The sequence shown here is derived from an EMBL/GenBank/DDBJ whole genome shotgun (WGS) entry which is preliminary data.</text>
</comment>
<evidence type="ECO:0000259" key="8">
    <source>
        <dbReference type="PROSITE" id="PS51384"/>
    </source>
</evidence>
<dbReference type="InterPro" id="IPR017927">
    <property type="entry name" value="FAD-bd_FR_type"/>
</dbReference>